<feature type="region of interest" description="Disordered" evidence="1">
    <location>
        <begin position="19"/>
        <end position="51"/>
    </location>
</feature>
<dbReference type="AlphaFoldDB" id="A0A176WRV7"/>
<sequence length="157" mass="17607">MTRVVAAKNGKKLLLSKGTHSKRKSLLQFASKAQDKPRGGMQSRRQGPSYNFRSKDANVQILLDQFDTFREKYRKKKNDESVAMKTLHPIIVQWGIDYLPAIRSPAMIDGESVSIAISVVLSGEKDDIDEVDTIHYCGEGRVGRRGDGIRITEVTED</sequence>
<reference evidence="2" key="1">
    <citation type="submission" date="2016-03" db="EMBL/GenBank/DDBJ databases">
        <title>Mechanisms controlling the formation of the plant cell surface in tip-growing cells are functionally conserved among land plants.</title>
        <authorList>
            <person name="Honkanen S."/>
            <person name="Jones V.A."/>
            <person name="Morieri G."/>
            <person name="Champion C."/>
            <person name="Hetherington A.J."/>
            <person name="Kelly S."/>
            <person name="Saint-Marcoux D."/>
            <person name="Proust H."/>
            <person name="Prescott H."/>
            <person name="Dolan L."/>
        </authorList>
    </citation>
    <scope>NUCLEOTIDE SEQUENCE [LARGE SCALE GENOMIC DNA]</scope>
    <source>
        <tissue evidence="2">Whole gametophyte</tissue>
    </source>
</reference>
<accession>A0A176WRV7</accession>
<name>A0A176WRV7_MARPO</name>
<dbReference type="InterPro" id="IPR036987">
    <property type="entry name" value="SRA-YDG_sf"/>
</dbReference>
<dbReference type="Gene3D" id="2.30.280.10">
    <property type="entry name" value="SRA-YDG"/>
    <property type="match status" value="1"/>
</dbReference>
<gene>
    <name evidence="2" type="ORF">AXG93_2841s1070</name>
</gene>
<dbReference type="EMBL" id="LVLJ01000129">
    <property type="protein sequence ID" value="OAE35574.1"/>
    <property type="molecule type" value="Genomic_DNA"/>
</dbReference>
<dbReference type="Proteomes" id="UP000077202">
    <property type="component" value="Unassembled WGS sequence"/>
</dbReference>
<organism evidence="2 3">
    <name type="scientific">Marchantia polymorpha subsp. ruderalis</name>
    <dbReference type="NCBI Taxonomy" id="1480154"/>
    <lineage>
        <taxon>Eukaryota</taxon>
        <taxon>Viridiplantae</taxon>
        <taxon>Streptophyta</taxon>
        <taxon>Embryophyta</taxon>
        <taxon>Marchantiophyta</taxon>
        <taxon>Marchantiopsida</taxon>
        <taxon>Marchantiidae</taxon>
        <taxon>Marchantiales</taxon>
        <taxon>Marchantiaceae</taxon>
        <taxon>Marchantia</taxon>
    </lineage>
</organism>
<keyword evidence="3" id="KW-1185">Reference proteome</keyword>
<evidence type="ECO:0000313" key="2">
    <source>
        <dbReference type="EMBL" id="OAE35574.1"/>
    </source>
</evidence>
<evidence type="ECO:0000313" key="3">
    <source>
        <dbReference type="Proteomes" id="UP000077202"/>
    </source>
</evidence>
<protein>
    <recommendedName>
        <fullName evidence="4">YDG domain-containing protein</fullName>
    </recommendedName>
</protein>
<proteinExistence type="predicted"/>
<comment type="caution">
    <text evidence="2">The sequence shown here is derived from an EMBL/GenBank/DDBJ whole genome shotgun (WGS) entry which is preliminary data.</text>
</comment>
<evidence type="ECO:0008006" key="4">
    <source>
        <dbReference type="Google" id="ProtNLM"/>
    </source>
</evidence>
<evidence type="ECO:0000256" key="1">
    <source>
        <dbReference type="SAM" id="MobiDB-lite"/>
    </source>
</evidence>